<dbReference type="InterPro" id="IPR010998">
    <property type="entry name" value="Integrase_recombinase_N"/>
</dbReference>
<dbReference type="STRING" id="1335616.WDC_1392"/>
<dbReference type="OrthoDB" id="2328477at2"/>
<dbReference type="RefSeq" id="WP_044011121.1">
    <property type="nucleotide sequence ID" value="NZ_AWTT01000035.1"/>
</dbReference>
<dbReference type="PROSITE" id="PS51900">
    <property type="entry name" value="CB"/>
    <property type="match status" value="1"/>
</dbReference>
<organism evidence="4 5">
    <name type="scientific">Paucilactobacillus wasatchensis</name>
    <dbReference type="NCBI Taxonomy" id="1335616"/>
    <lineage>
        <taxon>Bacteria</taxon>
        <taxon>Bacillati</taxon>
        <taxon>Bacillota</taxon>
        <taxon>Bacilli</taxon>
        <taxon>Lactobacillales</taxon>
        <taxon>Lactobacillaceae</taxon>
        <taxon>Paucilactobacillus</taxon>
    </lineage>
</organism>
<comment type="caution">
    <text evidence="4">The sequence shown here is derived from an EMBL/GenBank/DDBJ whole genome shotgun (WGS) entry which is preliminary data.</text>
</comment>
<evidence type="ECO:0000256" key="2">
    <source>
        <dbReference type="PROSITE-ProRule" id="PRU01248"/>
    </source>
</evidence>
<feature type="domain" description="Core-binding (CB)" evidence="3">
    <location>
        <begin position="1"/>
        <end position="91"/>
    </location>
</feature>
<sequence length="274" mass="32504">MDYPYQKTFLNYLQQNELASITRHSYDQTLTELFAYLTTHNQGFAANPTVTNIFNRDITQYLSMLVEEHQIQPTTYNKLLSQINRYFKFLFTHGLTSNLPTLELHGQTRFSNETLHLKWLQLLPTLLADENLHYYTKLTLFLISKGYRVNEFMQPNFYLEWQKITITGTVEQQFKTSFTNFIVPLQRRQHSADIFLKQRLNINEPRLTVPGLHKYLKPDSQYVGFDLTPKKLQQSYILQMLLQLSDQPASVLEQKLNLDPQSLLYYQHLLIKWL</sequence>
<dbReference type="GO" id="GO:0015074">
    <property type="term" value="P:DNA integration"/>
    <property type="evidence" value="ECO:0007669"/>
    <property type="project" value="InterPro"/>
</dbReference>
<dbReference type="Proteomes" id="UP000032279">
    <property type="component" value="Unassembled WGS sequence"/>
</dbReference>
<keyword evidence="1 2" id="KW-0238">DNA-binding</keyword>
<protein>
    <submittedName>
        <fullName evidence="4">Site-specific recombinase XerD</fullName>
    </submittedName>
</protein>
<proteinExistence type="predicted"/>
<dbReference type="SUPFAM" id="SSF56349">
    <property type="entry name" value="DNA breaking-rejoining enzymes"/>
    <property type="match status" value="1"/>
</dbReference>
<evidence type="ECO:0000313" key="4">
    <source>
        <dbReference type="EMBL" id="KIS03013.1"/>
    </source>
</evidence>
<dbReference type="InterPro" id="IPR011010">
    <property type="entry name" value="DNA_brk_join_enz"/>
</dbReference>
<evidence type="ECO:0000259" key="3">
    <source>
        <dbReference type="PROSITE" id="PS51900"/>
    </source>
</evidence>
<dbReference type="PATRIC" id="fig|1335616.4.peg.1395"/>
<dbReference type="InterPro" id="IPR044068">
    <property type="entry name" value="CB"/>
</dbReference>
<accession>A0A0D0Y428</accession>
<dbReference type="AlphaFoldDB" id="A0A0D0Y428"/>
<evidence type="ECO:0000256" key="1">
    <source>
        <dbReference type="ARBA" id="ARBA00023125"/>
    </source>
</evidence>
<dbReference type="GO" id="GO:0003677">
    <property type="term" value="F:DNA binding"/>
    <property type="evidence" value="ECO:0007669"/>
    <property type="project" value="UniProtKB-UniRule"/>
</dbReference>
<name>A0A0D0Y428_9LACO</name>
<keyword evidence="5" id="KW-1185">Reference proteome</keyword>
<dbReference type="InterPro" id="IPR004107">
    <property type="entry name" value="Integrase_SAM-like_N"/>
</dbReference>
<dbReference type="EMBL" id="AWTT01000035">
    <property type="protein sequence ID" value="KIS03013.1"/>
    <property type="molecule type" value="Genomic_DNA"/>
</dbReference>
<dbReference type="Pfam" id="PF02899">
    <property type="entry name" value="Phage_int_SAM_1"/>
    <property type="match status" value="1"/>
</dbReference>
<evidence type="ECO:0000313" key="5">
    <source>
        <dbReference type="Proteomes" id="UP000032279"/>
    </source>
</evidence>
<gene>
    <name evidence="4" type="primary">xerD1</name>
    <name evidence="4" type="ORF">WDC_1392</name>
</gene>
<reference evidence="4 5" key="1">
    <citation type="submission" date="2013-08" db="EMBL/GenBank/DDBJ databases">
        <title>Lactobacillus wasatchii sp. WDC04, a late gas producing bacteria isolated from aged chedder cheese.</title>
        <authorList>
            <person name="Oberg C.J."/>
            <person name="Culumber M."/>
            <person name="McMahon D.J."/>
            <person name="Broadbent J.R."/>
            <person name="Oberg T.S."/>
            <person name="Ortaki F."/>
        </authorList>
    </citation>
    <scope>NUCLEOTIDE SEQUENCE [LARGE SCALE GENOMIC DNA]</scope>
    <source>
        <strain evidence="4 5">WDC04</strain>
    </source>
</reference>
<dbReference type="Gene3D" id="1.10.150.130">
    <property type="match status" value="1"/>
</dbReference>